<gene>
    <name evidence="1" type="ORF">A2Z21_01075</name>
</gene>
<proteinExistence type="predicted"/>
<evidence type="ECO:0000313" key="2">
    <source>
        <dbReference type="Proteomes" id="UP000179157"/>
    </source>
</evidence>
<name>A0A1F5USB6_FRAXR</name>
<dbReference type="EMBL" id="MFGX01000091">
    <property type="protein sequence ID" value="OGF54019.1"/>
    <property type="molecule type" value="Genomic_DNA"/>
</dbReference>
<organism evidence="1 2">
    <name type="scientific">Fraserbacteria sp. (strain RBG_16_55_9)</name>
    <dbReference type="NCBI Taxonomy" id="1817864"/>
    <lineage>
        <taxon>Bacteria</taxon>
        <taxon>Candidatus Fraseribacteriota</taxon>
    </lineage>
</organism>
<reference evidence="1 2" key="1">
    <citation type="journal article" date="2016" name="Nat. Commun.">
        <title>Thousands of microbial genomes shed light on interconnected biogeochemical processes in an aquifer system.</title>
        <authorList>
            <person name="Anantharaman K."/>
            <person name="Brown C.T."/>
            <person name="Hug L.A."/>
            <person name="Sharon I."/>
            <person name="Castelle C.J."/>
            <person name="Probst A.J."/>
            <person name="Thomas B.C."/>
            <person name="Singh A."/>
            <person name="Wilkins M.J."/>
            <person name="Karaoz U."/>
            <person name="Brodie E.L."/>
            <person name="Williams K.H."/>
            <person name="Hubbard S.S."/>
            <person name="Banfield J.F."/>
        </authorList>
    </citation>
    <scope>NUCLEOTIDE SEQUENCE [LARGE SCALE GENOMIC DNA]</scope>
    <source>
        <strain evidence="2">RBG_16_55_9</strain>
    </source>
</reference>
<evidence type="ECO:0000313" key="1">
    <source>
        <dbReference type="EMBL" id="OGF54019.1"/>
    </source>
</evidence>
<protein>
    <submittedName>
        <fullName evidence="1">Uncharacterized protein</fullName>
    </submittedName>
</protein>
<accession>A0A1F5USB6</accession>
<dbReference type="AlphaFoldDB" id="A0A1F5USB6"/>
<comment type="caution">
    <text evidence="1">The sequence shown here is derived from an EMBL/GenBank/DDBJ whole genome shotgun (WGS) entry which is preliminary data.</text>
</comment>
<dbReference type="Proteomes" id="UP000179157">
    <property type="component" value="Unassembled WGS sequence"/>
</dbReference>
<sequence>MNMILTRRHFLRAGSFLGLAGFFALESCERIFEPSPIQPQLTFQELESGCASSEETAQLQGASGQIKLSGMMHTPTPCYHLQADLVTLRCGSSRCVNTYQIAITAKAQDGACIECVGSIHYRGEIRGLAPGDYTIGVTHDGRRIASELVHVS</sequence>